<accession>A0AAV5M934</accession>
<keyword evidence="2" id="KW-0378">Hydrolase</keyword>
<dbReference type="EMBL" id="BPVZ01000189">
    <property type="protein sequence ID" value="GKV45012.1"/>
    <property type="molecule type" value="Genomic_DNA"/>
</dbReference>
<gene>
    <name evidence="5" type="ORF">SLEP1_g52144</name>
</gene>
<keyword evidence="4" id="KW-0443">Lipid metabolism</keyword>
<evidence type="ECO:0000256" key="1">
    <source>
        <dbReference type="ARBA" id="ARBA00008668"/>
    </source>
</evidence>
<reference evidence="5 6" key="1">
    <citation type="journal article" date="2021" name="Commun. Biol.">
        <title>The genome of Shorea leprosula (Dipterocarpaceae) highlights the ecological relevance of drought in aseasonal tropical rainforests.</title>
        <authorList>
            <person name="Ng K.K.S."/>
            <person name="Kobayashi M.J."/>
            <person name="Fawcett J.A."/>
            <person name="Hatakeyama M."/>
            <person name="Paape T."/>
            <person name="Ng C.H."/>
            <person name="Ang C.C."/>
            <person name="Tnah L.H."/>
            <person name="Lee C.T."/>
            <person name="Nishiyama T."/>
            <person name="Sese J."/>
            <person name="O'Brien M.J."/>
            <person name="Copetti D."/>
            <person name="Mohd Noor M.I."/>
            <person name="Ong R.C."/>
            <person name="Putra M."/>
            <person name="Sireger I.Z."/>
            <person name="Indrioko S."/>
            <person name="Kosugi Y."/>
            <person name="Izuno A."/>
            <person name="Isagi Y."/>
            <person name="Lee S.L."/>
            <person name="Shimizu K.K."/>
        </authorList>
    </citation>
    <scope>NUCLEOTIDE SEQUENCE [LARGE SCALE GENOMIC DNA]</scope>
    <source>
        <strain evidence="5">214</strain>
    </source>
</reference>
<evidence type="ECO:0000256" key="2">
    <source>
        <dbReference type="ARBA" id="ARBA00022801"/>
    </source>
</evidence>
<evidence type="ECO:0008006" key="7">
    <source>
        <dbReference type="Google" id="ProtNLM"/>
    </source>
</evidence>
<comment type="caution">
    <text evidence="5">The sequence shown here is derived from an EMBL/GenBank/DDBJ whole genome shotgun (WGS) entry which is preliminary data.</text>
</comment>
<dbReference type="PANTHER" id="PTHR45648:SF9">
    <property type="entry name" value="PROLINE-RICH PROTEIN APG, PUTATIVE-RELATED"/>
    <property type="match status" value="1"/>
</dbReference>
<evidence type="ECO:0000313" key="6">
    <source>
        <dbReference type="Proteomes" id="UP001054252"/>
    </source>
</evidence>
<protein>
    <recommendedName>
        <fullName evidence="7">GDSL esterase/lipase</fullName>
    </recommendedName>
</protein>
<dbReference type="GO" id="GO:0016042">
    <property type="term" value="P:lipid catabolic process"/>
    <property type="evidence" value="ECO:0007669"/>
    <property type="project" value="UniProtKB-KW"/>
</dbReference>
<keyword evidence="3" id="KW-0442">Lipid degradation</keyword>
<dbReference type="Gene3D" id="3.40.50.1110">
    <property type="entry name" value="SGNH hydrolase"/>
    <property type="match status" value="1"/>
</dbReference>
<organism evidence="5 6">
    <name type="scientific">Rubroshorea leprosula</name>
    <dbReference type="NCBI Taxonomy" id="152421"/>
    <lineage>
        <taxon>Eukaryota</taxon>
        <taxon>Viridiplantae</taxon>
        <taxon>Streptophyta</taxon>
        <taxon>Embryophyta</taxon>
        <taxon>Tracheophyta</taxon>
        <taxon>Spermatophyta</taxon>
        <taxon>Magnoliopsida</taxon>
        <taxon>eudicotyledons</taxon>
        <taxon>Gunneridae</taxon>
        <taxon>Pentapetalae</taxon>
        <taxon>rosids</taxon>
        <taxon>malvids</taxon>
        <taxon>Malvales</taxon>
        <taxon>Dipterocarpaceae</taxon>
        <taxon>Rubroshorea</taxon>
    </lineage>
</organism>
<dbReference type="Proteomes" id="UP001054252">
    <property type="component" value="Unassembled WGS sequence"/>
</dbReference>
<comment type="similarity">
    <text evidence="1">Belongs to the 'GDSL' lipolytic enzyme family.</text>
</comment>
<dbReference type="InterPro" id="IPR051058">
    <property type="entry name" value="GDSL_Est/Lipase"/>
</dbReference>
<evidence type="ECO:0000256" key="3">
    <source>
        <dbReference type="ARBA" id="ARBA00022963"/>
    </source>
</evidence>
<evidence type="ECO:0000256" key="4">
    <source>
        <dbReference type="ARBA" id="ARBA00023098"/>
    </source>
</evidence>
<dbReference type="AlphaFoldDB" id="A0AAV5M934"/>
<sequence length="118" mass="13071">MVQLYNSELRNLLDELRTSLNGSVLIYADTYRIVNDILQNSKSYGFVNANSACCSLGGRHGGLVPCGPLSKVCPDRSKYVFWDAYHPSEAANIILAKRLMDGNSDYISAINIRQLAQL</sequence>
<dbReference type="InterPro" id="IPR001087">
    <property type="entry name" value="GDSL"/>
</dbReference>
<dbReference type="PANTHER" id="PTHR45648">
    <property type="entry name" value="GDSL LIPASE/ACYLHYDROLASE FAMILY PROTEIN (AFU_ORTHOLOGUE AFUA_4G14700)"/>
    <property type="match status" value="1"/>
</dbReference>
<dbReference type="Pfam" id="PF00657">
    <property type="entry name" value="Lipase_GDSL"/>
    <property type="match status" value="1"/>
</dbReference>
<dbReference type="InterPro" id="IPR036514">
    <property type="entry name" value="SGNH_hydro_sf"/>
</dbReference>
<name>A0AAV5M934_9ROSI</name>
<proteinExistence type="inferred from homology"/>
<keyword evidence="6" id="KW-1185">Reference proteome</keyword>
<dbReference type="GO" id="GO:0016788">
    <property type="term" value="F:hydrolase activity, acting on ester bonds"/>
    <property type="evidence" value="ECO:0007669"/>
    <property type="project" value="InterPro"/>
</dbReference>
<evidence type="ECO:0000313" key="5">
    <source>
        <dbReference type="EMBL" id="GKV45012.1"/>
    </source>
</evidence>